<keyword evidence="14" id="KW-1185">Reference proteome</keyword>
<evidence type="ECO:0000256" key="10">
    <source>
        <dbReference type="ARBA" id="ARBA00048540"/>
    </source>
</evidence>
<proteinExistence type="inferred from homology"/>
<comment type="similarity">
    <text evidence="1 11">Belongs to the ApbE family.</text>
</comment>
<feature type="binding site" evidence="12">
    <location>
        <position position="181"/>
    </location>
    <ligand>
        <name>Mg(2+)</name>
        <dbReference type="ChEBI" id="CHEBI:18420"/>
    </ligand>
</feature>
<dbReference type="EMBL" id="AEIG01000094">
    <property type="protein sequence ID" value="EGG28574.1"/>
    <property type="molecule type" value="Genomic_DNA"/>
</dbReference>
<dbReference type="GO" id="GO:0046872">
    <property type="term" value="F:metal ion binding"/>
    <property type="evidence" value="ECO:0007669"/>
    <property type="project" value="UniProtKB-UniRule"/>
</dbReference>
<dbReference type="Proteomes" id="UP000005615">
    <property type="component" value="Unassembled WGS sequence"/>
</dbReference>
<dbReference type="AlphaFoldDB" id="F3L537"/>
<accession>F3L537</accession>
<evidence type="ECO:0000256" key="4">
    <source>
        <dbReference type="ARBA" id="ARBA00022630"/>
    </source>
</evidence>
<comment type="caution">
    <text evidence="13">The sequence shown here is derived from an EMBL/GenBank/DDBJ whole genome shotgun (WGS) entry which is preliminary data.</text>
</comment>
<dbReference type="Pfam" id="PF02424">
    <property type="entry name" value="ApbE"/>
    <property type="match status" value="1"/>
</dbReference>
<dbReference type="PANTHER" id="PTHR30040">
    <property type="entry name" value="THIAMINE BIOSYNTHESIS LIPOPROTEIN APBE"/>
    <property type="match status" value="1"/>
</dbReference>
<feature type="binding site" evidence="12">
    <location>
        <position position="299"/>
    </location>
    <ligand>
        <name>Mg(2+)</name>
        <dbReference type="ChEBI" id="CHEBI:18420"/>
    </ligand>
</feature>
<evidence type="ECO:0000256" key="5">
    <source>
        <dbReference type="ARBA" id="ARBA00022679"/>
    </source>
</evidence>
<keyword evidence="13" id="KW-0449">Lipoprotein</keyword>
<keyword evidence="8 11" id="KW-0460">Magnesium</keyword>
<dbReference type="InterPro" id="IPR003374">
    <property type="entry name" value="ApbE-like_sf"/>
</dbReference>
<dbReference type="Gene3D" id="3.10.520.10">
    <property type="entry name" value="ApbE-like domains"/>
    <property type="match status" value="1"/>
</dbReference>
<dbReference type="EC" id="2.7.1.180" evidence="2 11"/>
<evidence type="ECO:0000256" key="1">
    <source>
        <dbReference type="ARBA" id="ARBA00008282"/>
    </source>
</evidence>
<evidence type="ECO:0000313" key="14">
    <source>
        <dbReference type="Proteomes" id="UP000005615"/>
    </source>
</evidence>
<evidence type="ECO:0000256" key="9">
    <source>
        <dbReference type="ARBA" id="ARBA00031306"/>
    </source>
</evidence>
<dbReference type="eggNOG" id="COG1477">
    <property type="taxonomic scope" value="Bacteria"/>
</dbReference>
<feature type="binding site" evidence="12">
    <location>
        <position position="295"/>
    </location>
    <ligand>
        <name>Mg(2+)</name>
        <dbReference type="ChEBI" id="CHEBI:18420"/>
    </ligand>
</feature>
<name>F3L537_9GAMM</name>
<reference evidence="13 14" key="1">
    <citation type="journal article" date="2011" name="J. Bacteriol.">
        <title>Genome sequence of strain IMCC3088, a proteorhodopsin-containing marine bacterium belonging to the OM60/NOR5 clade.</title>
        <authorList>
            <person name="Jang Y."/>
            <person name="Oh H.M."/>
            <person name="Kang I."/>
            <person name="Lee K."/>
            <person name="Yang S.J."/>
            <person name="Cho J.C."/>
        </authorList>
    </citation>
    <scope>NUCLEOTIDE SEQUENCE [LARGE SCALE GENOMIC DNA]</scope>
    <source>
        <strain evidence="13 14">IMCC3088</strain>
    </source>
</reference>
<keyword evidence="5 11" id="KW-0808">Transferase</keyword>
<evidence type="ECO:0000256" key="7">
    <source>
        <dbReference type="ARBA" id="ARBA00022827"/>
    </source>
</evidence>
<sequence length="345" mass="37251">MISVANIQRFTLALSLLVWALFLSGCDPKPAFEKMGGRTMGTSWSLTYLPPNSDHNASALRAALEAELLDINQSMSTYIADSEINLVSSAPANEPIKVSSGFAYVLDQALTLSRLSGGAYDVTVEPLILLWGFGPEFKKDDLPSEAEVEAARAQVGYEALEFDLASRTLVKTSPRALDFSSIAKGFGVDRLANLLRSRGIDNFMVEIGGELKVQGLNPQGQPWRIAVRSPQSDAPEVATTIALTDMGVATSGDYFNFFRVGGQNYSHLIDPTTGWPIRHEVVSVTVVDPSVTRADGLATSLLVLGKDEALALAEENQWAVLLLARTEAGIESFPSSAFARMYQSQ</sequence>
<evidence type="ECO:0000256" key="11">
    <source>
        <dbReference type="PIRNR" id="PIRNR006268"/>
    </source>
</evidence>
<evidence type="ECO:0000256" key="8">
    <source>
        <dbReference type="ARBA" id="ARBA00022842"/>
    </source>
</evidence>
<comment type="catalytic activity">
    <reaction evidence="10 11">
        <text>L-threonyl-[protein] + FAD = FMN-L-threonyl-[protein] + AMP + H(+)</text>
        <dbReference type="Rhea" id="RHEA:36847"/>
        <dbReference type="Rhea" id="RHEA-COMP:11060"/>
        <dbReference type="Rhea" id="RHEA-COMP:11061"/>
        <dbReference type="ChEBI" id="CHEBI:15378"/>
        <dbReference type="ChEBI" id="CHEBI:30013"/>
        <dbReference type="ChEBI" id="CHEBI:57692"/>
        <dbReference type="ChEBI" id="CHEBI:74257"/>
        <dbReference type="ChEBI" id="CHEBI:456215"/>
        <dbReference type="EC" id="2.7.1.180"/>
    </reaction>
</comment>
<dbReference type="PANTHER" id="PTHR30040:SF2">
    <property type="entry name" value="FAD:PROTEIN FMN TRANSFERASE"/>
    <property type="match status" value="1"/>
</dbReference>
<dbReference type="PIRSF" id="PIRSF006268">
    <property type="entry name" value="ApbE"/>
    <property type="match status" value="1"/>
</dbReference>
<dbReference type="SUPFAM" id="SSF143631">
    <property type="entry name" value="ApbE-like"/>
    <property type="match status" value="1"/>
</dbReference>
<gene>
    <name evidence="13" type="ORF">IMCC3088_2816</name>
</gene>
<dbReference type="GO" id="GO:0016740">
    <property type="term" value="F:transferase activity"/>
    <property type="evidence" value="ECO:0007669"/>
    <property type="project" value="UniProtKB-UniRule"/>
</dbReference>
<keyword evidence="6 11" id="KW-0479">Metal-binding</keyword>
<keyword evidence="4 11" id="KW-0285">Flavoprotein</keyword>
<evidence type="ECO:0000256" key="6">
    <source>
        <dbReference type="ARBA" id="ARBA00022723"/>
    </source>
</evidence>
<evidence type="ECO:0000313" key="13">
    <source>
        <dbReference type="EMBL" id="EGG28574.1"/>
    </source>
</evidence>
<keyword evidence="7 11" id="KW-0274">FAD</keyword>
<evidence type="ECO:0000256" key="3">
    <source>
        <dbReference type="ARBA" id="ARBA00016337"/>
    </source>
</evidence>
<organism evidence="13 14">
    <name type="scientific">Aequoribacter fuscus</name>
    <dbReference type="NCBI Taxonomy" id="2518989"/>
    <lineage>
        <taxon>Bacteria</taxon>
        <taxon>Pseudomonadati</taxon>
        <taxon>Pseudomonadota</taxon>
        <taxon>Gammaproteobacteria</taxon>
        <taxon>Cellvibrionales</taxon>
        <taxon>Halieaceae</taxon>
        <taxon>Aequoribacter</taxon>
    </lineage>
</organism>
<dbReference type="InterPro" id="IPR024932">
    <property type="entry name" value="ApbE"/>
</dbReference>
<evidence type="ECO:0000256" key="12">
    <source>
        <dbReference type="PIRSR" id="PIRSR006268-2"/>
    </source>
</evidence>
<comment type="cofactor">
    <cofactor evidence="12">
        <name>Mg(2+)</name>
        <dbReference type="ChEBI" id="CHEBI:18420"/>
    </cofactor>
    <cofactor evidence="12">
        <name>Mn(2+)</name>
        <dbReference type="ChEBI" id="CHEBI:29035"/>
    </cofactor>
    <text evidence="12">Magnesium. Can also use manganese.</text>
</comment>
<evidence type="ECO:0000256" key="2">
    <source>
        <dbReference type="ARBA" id="ARBA00011955"/>
    </source>
</evidence>
<dbReference type="STRING" id="2518989.IMCC3088_2816"/>
<protein>
    <recommendedName>
        <fullName evidence="3 11">FAD:protein FMN transferase</fullName>
        <ecNumber evidence="2 11">2.7.1.180</ecNumber>
    </recommendedName>
    <alternativeName>
        <fullName evidence="9 11">Flavin transferase</fullName>
    </alternativeName>
</protein>